<dbReference type="PROSITE" id="PS50927">
    <property type="entry name" value="BULB_LECTIN"/>
    <property type="match status" value="1"/>
</dbReference>
<dbReference type="InterPro" id="IPR036426">
    <property type="entry name" value="Bulb-type_lectin_dom_sf"/>
</dbReference>
<keyword evidence="3" id="KW-1133">Transmembrane helix</keyword>
<evidence type="ECO:0000256" key="2">
    <source>
        <dbReference type="ARBA" id="ARBA00023180"/>
    </source>
</evidence>
<dbReference type="Pfam" id="PF08276">
    <property type="entry name" value="PAN_2"/>
    <property type="match status" value="1"/>
</dbReference>
<evidence type="ECO:0000256" key="1">
    <source>
        <dbReference type="ARBA" id="ARBA00022729"/>
    </source>
</evidence>
<dbReference type="Proteomes" id="UP000325577">
    <property type="component" value="Linkage Group LG4"/>
</dbReference>
<protein>
    <recommendedName>
        <fullName evidence="9">Bulb-type lectin domain-containing protein</fullName>
    </recommendedName>
</protein>
<dbReference type="PROSITE" id="PS50948">
    <property type="entry name" value="PAN"/>
    <property type="match status" value="1"/>
</dbReference>
<proteinExistence type="predicted"/>
<feature type="transmembrane region" description="Helical" evidence="3">
    <location>
        <begin position="406"/>
        <end position="425"/>
    </location>
</feature>
<evidence type="ECO:0008006" key="9">
    <source>
        <dbReference type="Google" id="ProtNLM"/>
    </source>
</evidence>
<dbReference type="FunFam" id="2.90.10.10:FF:000001">
    <property type="entry name" value="G-type lectin S-receptor-like serine/threonine-protein kinase"/>
    <property type="match status" value="1"/>
</dbReference>
<keyword evidence="3" id="KW-0812">Transmembrane</keyword>
<evidence type="ECO:0000313" key="7">
    <source>
        <dbReference type="EMBL" id="KAA8523808.1"/>
    </source>
</evidence>
<dbReference type="OrthoDB" id="1910371at2759"/>
<gene>
    <name evidence="7" type="ORF">F0562_010231</name>
</gene>
<keyword evidence="2" id="KW-0325">Glycoprotein</keyword>
<evidence type="ECO:0000256" key="4">
    <source>
        <dbReference type="SAM" id="SignalP"/>
    </source>
</evidence>
<evidence type="ECO:0000256" key="3">
    <source>
        <dbReference type="SAM" id="Phobius"/>
    </source>
</evidence>
<accession>A0A5J5A1F4</accession>
<dbReference type="InterPro" id="IPR001480">
    <property type="entry name" value="Bulb-type_lectin_dom"/>
</dbReference>
<dbReference type="Gene3D" id="2.90.10.10">
    <property type="entry name" value="Bulb-type lectin domain"/>
    <property type="match status" value="1"/>
</dbReference>
<feature type="domain" description="Bulb-type lectin" evidence="5">
    <location>
        <begin position="26"/>
        <end position="146"/>
    </location>
</feature>
<dbReference type="CDD" id="cd00028">
    <property type="entry name" value="B_lectin"/>
    <property type="match status" value="1"/>
</dbReference>
<dbReference type="GO" id="GO:0048544">
    <property type="term" value="P:recognition of pollen"/>
    <property type="evidence" value="ECO:0007669"/>
    <property type="project" value="InterPro"/>
</dbReference>
<dbReference type="AlphaFoldDB" id="A0A5J5A1F4"/>
<dbReference type="InterPro" id="IPR035446">
    <property type="entry name" value="SLSG/EP1"/>
</dbReference>
<evidence type="ECO:0000259" key="5">
    <source>
        <dbReference type="PROSITE" id="PS50927"/>
    </source>
</evidence>
<organism evidence="7 8">
    <name type="scientific">Nyssa sinensis</name>
    <dbReference type="NCBI Taxonomy" id="561372"/>
    <lineage>
        <taxon>Eukaryota</taxon>
        <taxon>Viridiplantae</taxon>
        <taxon>Streptophyta</taxon>
        <taxon>Embryophyta</taxon>
        <taxon>Tracheophyta</taxon>
        <taxon>Spermatophyta</taxon>
        <taxon>Magnoliopsida</taxon>
        <taxon>eudicotyledons</taxon>
        <taxon>Gunneridae</taxon>
        <taxon>Pentapetalae</taxon>
        <taxon>asterids</taxon>
        <taxon>Cornales</taxon>
        <taxon>Nyssaceae</taxon>
        <taxon>Nyssa</taxon>
    </lineage>
</organism>
<feature type="domain" description="Apple" evidence="6">
    <location>
        <begin position="304"/>
        <end position="387"/>
    </location>
</feature>
<feature type="signal peptide" evidence="4">
    <location>
        <begin position="1"/>
        <end position="25"/>
    </location>
</feature>
<dbReference type="SMART" id="SM00473">
    <property type="entry name" value="PAN_AP"/>
    <property type="match status" value="1"/>
</dbReference>
<feature type="chain" id="PRO_5023909681" description="Bulb-type lectin domain-containing protein" evidence="4">
    <location>
        <begin position="26"/>
        <end position="435"/>
    </location>
</feature>
<evidence type="ECO:0000313" key="8">
    <source>
        <dbReference type="Proteomes" id="UP000325577"/>
    </source>
</evidence>
<keyword evidence="8" id="KW-1185">Reference proteome</keyword>
<dbReference type="PANTHER" id="PTHR32444">
    <property type="entry name" value="BULB-TYPE LECTIN DOMAIN-CONTAINING PROTEIN"/>
    <property type="match status" value="1"/>
</dbReference>
<name>A0A5J5A1F4_9ASTE</name>
<keyword evidence="1 4" id="KW-0732">Signal</keyword>
<reference evidence="7 8" key="1">
    <citation type="submission" date="2019-09" db="EMBL/GenBank/DDBJ databases">
        <title>A chromosome-level genome assembly of the Chinese tupelo Nyssa sinensis.</title>
        <authorList>
            <person name="Yang X."/>
            <person name="Kang M."/>
            <person name="Yang Y."/>
            <person name="Xiong H."/>
            <person name="Wang M."/>
            <person name="Zhang Z."/>
            <person name="Wang Z."/>
            <person name="Wu H."/>
            <person name="Ma T."/>
            <person name="Liu J."/>
            <person name="Xi Z."/>
        </authorList>
    </citation>
    <scope>NUCLEOTIDE SEQUENCE [LARGE SCALE GENOMIC DNA]</scope>
    <source>
        <strain evidence="7">J267</strain>
        <tissue evidence="7">Leaf</tissue>
    </source>
</reference>
<dbReference type="CDD" id="cd01098">
    <property type="entry name" value="PAN_AP_plant"/>
    <property type="match status" value="1"/>
</dbReference>
<dbReference type="PANTHER" id="PTHR32444:SF118">
    <property type="entry name" value="OS09G0551150 PROTEIN"/>
    <property type="match status" value="1"/>
</dbReference>
<dbReference type="EMBL" id="CM018047">
    <property type="protein sequence ID" value="KAA8523808.1"/>
    <property type="molecule type" value="Genomic_DNA"/>
</dbReference>
<dbReference type="SMART" id="SM00108">
    <property type="entry name" value="B_lectin"/>
    <property type="match status" value="1"/>
</dbReference>
<dbReference type="PIRSF" id="PIRSF002686">
    <property type="entry name" value="SLG"/>
    <property type="match status" value="1"/>
</dbReference>
<evidence type="ECO:0000259" key="6">
    <source>
        <dbReference type="PROSITE" id="PS50948"/>
    </source>
</evidence>
<keyword evidence="3" id="KW-0472">Membrane</keyword>
<sequence>MESQPFFTFFYALIYFSTLLKFSTAADTIARNESIRDGETLVSFNRRFEIGFFSPGSSRNRYLGVWYKSTPSANVWVANRNNPILDSNGVLTISKNGTLVLLNGTNGVIWSTNISKVAESPVAQLLDSGNLVLLDKTSTSSNTYLWQSFDFPCDTRLQGMKMGKNSDTGLDQYLTSWKSADDPSSGDFTYRVENHGLPQLVVSMGSVRKYRSGPWNGLRFSGFPLLTNPAVKPKFDLEGNNLNYILNPYNNSVITRQTLNHTGLLQLYVMNENNTEWDLIPKSPEEWEVLDSSSGCLRSVPLDCQSGEGFVKVAGVKLPDLLEFWLNTSMSLNECEAECLKNCSCMAYTNSNISGGGSGCLIWFGDLIDVREFIAEDSEQDIYIRLPASELRSINDSHKKQRRVKILVVSSISGMLILGLVCRVYNCKDKGKKER</sequence>
<dbReference type="Pfam" id="PF01453">
    <property type="entry name" value="B_lectin"/>
    <property type="match status" value="1"/>
</dbReference>
<dbReference type="SUPFAM" id="SSF51110">
    <property type="entry name" value="alpha-D-mannose-specific plant lectins"/>
    <property type="match status" value="1"/>
</dbReference>
<dbReference type="InterPro" id="IPR003609">
    <property type="entry name" value="Pan_app"/>
</dbReference>